<dbReference type="CDD" id="cd13637">
    <property type="entry name" value="PBP2_Ca3427_like"/>
    <property type="match status" value="1"/>
</dbReference>
<accession>A0A1A0H7E1</accession>
<dbReference type="Proteomes" id="UP000092555">
    <property type="component" value="Unassembled WGS sequence"/>
</dbReference>
<dbReference type="GeneID" id="30028001"/>
<proteinExistence type="inferred from homology"/>
<organism evidence="5 6">
    <name type="scientific">Metschnikowia bicuspidata var. bicuspidata NRRL YB-4993</name>
    <dbReference type="NCBI Taxonomy" id="869754"/>
    <lineage>
        <taxon>Eukaryota</taxon>
        <taxon>Fungi</taxon>
        <taxon>Dikarya</taxon>
        <taxon>Ascomycota</taxon>
        <taxon>Saccharomycotina</taxon>
        <taxon>Pichiomycetes</taxon>
        <taxon>Metschnikowiaceae</taxon>
        <taxon>Metschnikowia</taxon>
    </lineage>
</organism>
<feature type="domain" description="Ca3427-like PBP 2" evidence="4">
    <location>
        <begin position="88"/>
        <end position="192"/>
    </location>
</feature>
<name>A0A1A0H7E1_9ASCO</name>
<reference evidence="5 6" key="1">
    <citation type="submission" date="2016-05" db="EMBL/GenBank/DDBJ databases">
        <title>Comparative genomics of biotechnologically important yeasts.</title>
        <authorList>
            <consortium name="DOE Joint Genome Institute"/>
            <person name="Riley R."/>
            <person name="Haridas S."/>
            <person name="Wolfe K.H."/>
            <person name="Lopes M.R."/>
            <person name="Hittinger C.T."/>
            <person name="Goker M."/>
            <person name="Salamov A."/>
            <person name="Wisecaver J."/>
            <person name="Long T.M."/>
            <person name="Aerts A.L."/>
            <person name="Barry K."/>
            <person name="Choi C."/>
            <person name="Clum A."/>
            <person name="Coughlan A.Y."/>
            <person name="Deshpande S."/>
            <person name="Douglass A.P."/>
            <person name="Hanson S.J."/>
            <person name="Klenk H.-P."/>
            <person name="LaButti K."/>
            <person name="Lapidus A."/>
            <person name="Lindquist E."/>
            <person name="Lipzen A."/>
            <person name="Meier-kolthoff J.P."/>
            <person name="Ohm R.A."/>
            <person name="Otillar R.P."/>
            <person name="Pangilinan J."/>
            <person name="Peng Y."/>
            <person name="Rokas A."/>
            <person name="Rosa C.A."/>
            <person name="Scheuner C."/>
            <person name="Sibirny A.A."/>
            <person name="Slot J.C."/>
            <person name="Stielow J.B."/>
            <person name="Sun H."/>
            <person name="Kurtzman C.P."/>
            <person name="Blackwell M."/>
            <person name="Grigoriev I.V."/>
            <person name="Jeffries T.W."/>
        </authorList>
    </citation>
    <scope>NUCLEOTIDE SEQUENCE [LARGE SCALE GENOMIC DNA]</scope>
    <source>
        <strain evidence="5 6">NRRL YB-4993</strain>
    </source>
</reference>
<comment type="similarity">
    <text evidence="2">Belongs to the bacterial solute-binding protein SsuA/TauA family.</text>
</comment>
<dbReference type="PANTHER" id="PTHR30024">
    <property type="entry name" value="ALIPHATIC SULFONATES-BINDING PROTEIN-RELATED"/>
    <property type="match status" value="1"/>
</dbReference>
<evidence type="ECO:0000256" key="1">
    <source>
        <dbReference type="ARBA" id="ARBA00004418"/>
    </source>
</evidence>
<evidence type="ECO:0000256" key="3">
    <source>
        <dbReference type="ARBA" id="ARBA00022729"/>
    </source>
</evidence>
<gene>
    <name evidence="5" type="ORF">METBIDRAFT_209746</name>
</gene>
<dbReference type="GO" id="GO:0042597">
    <property type="term" value="C:periplasmic space"/>
    <property type="evidence" value="ECO:0007669"/>
    <property type="project" value="UniProtKB-SubCell"/>
</dbReference>
<evidence type="ECO:0000313" key="6">
    <source>
        <dbReference type="Proteomes" id="UP000092555"/>
    </source>
</evidence>
<dbReference type="SUPFAM" id="SSF53850">
    <property type="entry name" value="Periplasmic binding protein-like II"/>
    <property type="match status" value="1"/>
</dbReference>
<dbReference type="InterPro" id="IPR054364">
    <property type="entry name" value="Ca3427-like_PBP2"/>
</dbReference>
<dbReference type="RefSeq" id="XP_018710420.1">
    <property type="nucleotide sequence ID" value="XM_018855025.1"/>
</dbReference>
<evidence type="ECO:0000313" key="5">
    <source>
        <dbReference type="EMBL" id="OBA19895.1"/>
    </source>
</evidence>
<dbReference type="Gene3D" id="3.40.190.10">
    <property type="entry name" value="Periplasmic binding protein-like II"/>
    <property type="match status" value="2"/>
</dbReference>
<dbReference type="Pfam" id="PF22384">
    <property type="entry name" value="PBP2_Ca3427_like"/>
    <property type="match status" value="1"/>
</dbReference>
<dbReference type="EMBL" id="LXTC01000005">
    <property type="protein sequence ID" value="OBA19895.1"/>
    <property type="molecule type" value="Genomic_DNA"/>
</dbReference>
<evidence type="ECO:0000256" key="2">
    <source>
        <dbReference type="ARBA" id="ARBA00010742"/>
    </source>
</evidence>
<dbReference type="OrthoDB" id="1363at2759"/>
<sequence length="307" mass="34668">MEKLVVAYIPEHFSTPMFLADEKGYYREEGLEIEFFPVIEGSGRLIKLLNDRTVDVAVGLTEAFVADISKGNKLYSIVGTYVESPLCWAISTGKNRDDIQSAADLAGSRIGVSRIGSGSYVMSFVLGLQNNFAAPYFSDFKVVHNFQNLRDSVNLKYRSDSGEQVDSEAFMWEHFTSKKYYDSGEIKRIGEIYTPWPSWVFTANQRVFETRKSNLSGFLRAVKKGVAYFLQNPEEAVDHISTHLNYSVDDAREWLTTVKFNEEIGVKPIDWHTVVENTAEVLKTAGVIPKDDIVGERLKMQVVSLVE</sequence>
<evidence type="ECO:0000259" key="4">
    <source>
        <dbReference type="Pfam" id="PF22384"/>
    </source>
</evidence>
<comment type="caution">
    <text evidence="5">The sequence shown here is derived from an EMBL/GenBank/DDBJ whole genome shotgun (WGS) entry which is preliminary data.</text>
</comment>
<dbReference type="PANTHER" id="PTHR30024:SF47">
    <property type="entry name" value="TAURINE-BINDING PERIPLASMIC PROTEIN"/>
    <property type="match status" value="1"/>
</dbReference>
<keyword evidence="3" id="KW-0732">Signal</keyword>
<keyword evidence="6" id="KW-1185">Reference proteome</keyword>
<comment type="subcellular location">
    <subcellularLocation>
        <location evidence="1">Periplasm</location>
    </subcellularLocation>
</comment>
<dbReference type="AlphaFoldDB" id="A0A1A0H7E1"/>
<protein>
    <submittedName>
        <fullName evidence="5">Periplasmic binding protein-like II</fullName>
    </submittedName>
</protein>